<proteinExistence type="predicted"/>
<sequence>MTDSLNPSPLSRLARLADRQERLAVRIGALAGAPPVSAGLAIRSAPALVSVSDGSVVRVARAAGSRRPGAAAGDRGDETVSGAEHIFPARQAEPEAGTDASAAGDPGDGAARVEAQPGRPAPVAGAQVPALGMWRPARGETIRRDRRIQVTERVETLRHHVRVLSQTAQRLESICHLLGECVLLACDPQAAGRGIASTSTGETGAHGDGEAGKDSGGGNAGLGALLSLLPGLLRSGGETGGSPEAGGGQGAGAPGGDGAPAAGDGASGEGQMAALIQLLQYLAARSSRTGEDLVSRLAGILGSPAIRGLLGQQAEAPGPN</sequence>
<dbReference type="AlphaFoldDB" id="A0AA35CIQ5"/>
<accession>A0AA35CIQ5</accession>
<feature type="compositionally biased region" description="Gly residues" evidence="1">
    <location>
        <begin position="237"/>
        <end position="258"/>
    </location>
</feature>
<dbReference type="EMBL" id="AP025628">
    <property type="protein sequence ID" value="BDG59083.1"/>
    <property type="molecule type" value="Genomic_DNA"/>
</dbReference>
<dbReference type="RefSeq" id="WP_264843198.1">
    <property type="nucleotide sequence ID" value="NZ_AP025628.1"/>
</dbReference>
<evidence type="ECO:0000313" key="2">
    <source>
        <dbReference type="EMBL" id="BDG59083.1"/>
    </source>
</evidence>
<feature type="compositionally biased region" description="Low complexity" evidence="1">
    <location>
        <begin position="97"/>
        <end position="110"/>
    </location>
</feature>
<feature type="region of interest" description="Disordered" evidence="1">
    <location>
        <begin position="89"/>
        <end position="130"/>
    </location>
</feature>
<evidence type="ECO:0000256" key="1">
    <source>
        <dbReference type="SAM" id="MobiDB-lite"/>
    </source>
</evidence>
<feature type="region of interest" description="Disordered" evidence="1">
    <location>
        <begin position="233"/>
        <end position="267"/>
    </location>
</feature>
<organism evidence="2 3">
    <name type="scientific">Caldinitratiruptor microaerophilus</name>
    <dbReference type="NCBI Taxonomy" id="671077"/>
    <lineage>
        <taxon>Bacteria</taxon>
        <taxon>Bacillati</taxon>
        <taxon>Bacillota</taxon>
        <taxon>Clostridia</taxon>
        <taxon>Eubacteriales</taxon>
        <taxon>Symbiobacteriaceae</taxon>
        <taxon>Caldinitratiruptor</taxon>
    </lineage>
</organism>
<dbReference type="KEGG" id="cmic:caldi_01730"/>
<name>A0AA35CIQ5_9FIRM</name>
<gene>
    <name evidence="2" type="ORF">caldi_01730</name>
</gene>
<evidence type="ECO:0000313" key="3">
    <source>
        <dbReference type="Proteomes" id="UP001163687"/>
    </source>
</evidence>
<keyword evidence="3" id="KW-1185">Reference proteome</keyword>
<feature type="region of interest" description="Disordered" evidence="1">
    <location>
        <begin position="194"/>
        <end position="217"/>
    </location>
</feature>
<protein>
    <submittedName>
        <fullName evidence="2">Uncharacterized protein</fullName>
    </submittedName>
</protein>
<reference evidence="2" key="1">
    <citation type="submission" date="2022-03" db="EMBL/GenBank/DDBJ databases">
        <title>Complete genome sequence of Caldinitratiruptor microaerophilus.</title>
        <authorList>
            <person name="Mukaiyama R."/>
            <person name="Nishiyama T."/>
            <person name="Ueda K."/>
        </authorList>
    </citation>
    <scope>NUCLEOTIDE SEQUENCE</scope>
    <source>
        <strain evidence="2">JCM 16183</strain>
    </source>
</reference>
<dbReference type="Proteomes" id="UP001163687">
    <property type="component" value="Chromosome"/>
</dbReference>